<protein>
    <submittedName>
        <fullName evidence="1">Uncharacterized protein</fullName>
    </submittedName>
</protein>
<organism evidence="1">
    <name type="scientific">marine metagenome</name>
    <dbReference type="NCBI Taxonomy" id="408172"/>
    <lineage>
        <taxon>unclassified sequences</taxon>
        <taxon>metagenomes</taxon>
        <taxon>ecological metagenomes</taxon>
    </lineage>
</organism>
<proteinExistence type="predicted"/>
<dbReference type="AlphaFoldDB" id="A0A381S6E3"/>
<accession>A0A381S6E3</accession>
<name>A0A381S6E3_9ZZZZ</name>
<evidence type="ECO:0000313" key="1">
    <source>
        <dbReference type="EMBL" id="SUZ99049.1"/>
    </source>
</evidence>
<dbReference type="EMBL" id="UINC01002663">
    <property type="protein sequence ID" value="SUZ99049.1"/>
    <property type="molecule type" value="Genomic_DNA"/>
</dbReference>
<reference evidence="1" key="1">
    <citation type="submission" date="2018-05" db="EMBL/GenBank/DDBJ databases">
        <authorList>
            <person name="Lanie J.A."/>
            <person name="Ng W.-L."/>
            <person name="Kazmierczak K.M."/>
            <person name="Andrzejewski T.M."/>
            <person name="Davidsen T.M."/>
            <person name="Wayne K.J."/>
            <person name="Tettelin H."/>
            <person name="Glass J.I."/>
            <person name="Rusch D."/>
            <person name="Podicherti R."/>
            <person name="Tsui H.-C.T."/>
            <person name="Winkler M.E."/>
        </authorList>
    </citation>
    <scope>NUCLEOTIDE SEQUENCE</scope>
</reference>
<gene>
    <name evidence="1" type="ORF">METZ01_LOCUS51903</name>
</gene>
<sequence length="139" mass="16213">MKNITSILILLSCFLLSYCSKETKNNKQSISLIDSTVTMSKKEGYDFSDIGTVCDCYEQALNTLDKALKVRKSYNSFDDFSKDKYSVKKVKDYTNRWRVIQNHCVKTFQRAMFMENDCNYPLDSVHKKREELYALGIKP</sequence>